<dbReference type="EMBL" id="KN714713">
    <property type="protein sequence ID" value="KUI58425.1"/>
    <property type="molecule type" value="Genomic_DNA"/>
</dbReference>
<feature type="region of interest" description="Disordered" evidence="1">
    <location>
        <begin position="164"/>
        <end position="220"/>
    </location>
</feature>
<feature type="compositionally biased region" description="Basic residues" evidence="1">
    <location>
        <begin position="1"/>
        <end position="18"/>
    </location>
</feature>
<feature type="compositionally biased region" description="Pro residues" evidence="1">
    <location>
        <begin position="183"/>
        <end position="201"/>
    </location>
</feature>
<proteinExistence type="predicted"/>
<evidence type="ECO:0000256" key="1">
    <source>
        <dbReference type="SAM" id="MobiDB-lite"/>
    </source>
</evidence>
<feature type="region of interest" description="Disordered" evidence="1">
    <location>
        <begin position="1"/>
        <end position="28"/>
    </location>
</feature>
<protein>
    <submittedName>
        <fullName evidence="2">Uncharacterized protein</fullName>
    </submittedName>
</protein>
<dbReference type="Proteomes" id="UP000078576">
    <property type="component" value="Unassembled WGS sequence"/>
</dbReference>
<dbReference type="AlphaFoldDB" id="A0A194V384"/>
<gene>
    <name evidence="2" type="ORF">VP1G_05730</name>
</gene>
<evidence type="ECO:0000313" key="2">
    <source>
        <dbReference type="EMBL" id="KUI58425.1"/>
    </source>
</evidence>
<name>A0A194V384_CYTMA</name>
<organism evidence="2 3">
    <name type="scientific">Cytospora mali</name>
    <name type="common">Apple Valsa canker fungus</name>
    <name type="synonym">Valsa mali</name>
    <dbReference type="NCBI Taxonomy" id="578113"/>
    <lineage>
        <taxon>Eukaryota</taxon>
        <taxon>Fungi</taxon>
        <taxon>Dikarya</taxon>
        <taxon>Ascomycota</taxon>
        <taxon>Pezizomycotina</taxon>
        <taxon>Sordariomycetes</taxon>
        <taxon>Sordariomycetidae</taxon>
        <taxon>Diaporthales</taxon>
        <taxon>Cytosporaceae</taxon>
        <taxon>Cytospora</taxon>
    </lineage>
</organism>
<keyword evidence="3" id="KW-1185">Reference proteome</keyword>
<reference evidence="3" key="1">
    <citation type="submission" date="2014-12" db="EMBL/GenBank/DDBJ databases">
        <title>Genome Sequence of Valsa Canker Pathogens Uncovers a Specific Adaption of Colonization on Woody Bark.</title>
        <authorList>
            <person name="Yin Z."/>
            <person name="Liu H."/>
            <person name="Gao X."/>
            <person name="Li Z."/>
            <person name="Song N."/>
            <person name="Ke X."/>
            <person name="Dai Q."/>
            <person name="Wu Y."/>
            <person name="Sun Y."/>
            <person name="Xu J.-R."/>
            <person name="Kang Z.K."/>
            <person name="Wang L."/>
            <person name="Huang L."/>
        </authorList>
    </citation>
    <scope>NUCLEOTIDE SEQUENCE [LARGE SCALE GENOMIC DNA]</scope>
    <source>
        <strain evidence="3">SXYL134</strain>
    </source>
</reference>
<sequence>MYAAVRHKDRRASRRRHAQTQATTIKHDKSRLQRNIAEDRQADVRVGLEATIARGVGLVDGRPVDVITRDGDLAVSHGEGEVGKGLVAREDYAVTTSSGSMRSVVPVSAMPVMVVDVRATERFSVLLVEEVEGARAGLACWRVGGAERASEMTVPLRVSFLNQSNQLERESSDESSLESEVSPNPPKPSPELPELESPPPKTSGKPPKPDPDPELEPELPAVVVVVVADPDPDEVPVELALPVEVEAVLEVVLEDVLEDVEPLPTAYPVDWNVQYPEYEALTLYRSA</sequence>
<evidence type="ECO:0000313" key="3">
    <source>
        <dbReference type="Proteomes" id="UP000078576"/>
    </source>
</evidence>
<accession>A0A194V384</accession>